<dbReference type="Proteomes" id="UP001589643">
    <property type="component" value="Unassembled WGS sequence"/>
</dbReference>
<gene>
    <name evidence="7" type="primary">cobA</name>
    <name evidence="7" type="ORF">AB7P39_03700</name>
</gene>
<dbReference type="Gene3D" id="3.40.50.720">
    <property type="entry name" value="NAD(P)-binding Rossmann-like Domain"/>
    <property type="match status" value="1"/>
</dbReference>
<proteinExistence type="predicted"/>
<dbReference type="InterPro" id="IPR035996">
    <property type="entry name" value="4pyrrol_Methylase_sf"/>
</dbReference>
<reference evidence="7 8" key="1">
    <citation type="submission" date="2024-08" db="EMBL/GenBank/DDBJ databases">
        <title>Heavy metals resistant antinobacteria isolated from wastewater.</title>
        <authorList>
            <person name="Roman Ponce B."/>
            <person name="Blanco Mercado M.A."/>
            <person name="Avila Aldana I.N."/>
            <person name="Morales Arrieta S."/>
        </authorList>
    </citation>
    <scope>NUCLEOTIDE SEQUENCE [LARGE SCALE GENOMIC DNA]</scope>
    <source>
        <strain evidence="8">sma-1</strain>
    </source>
</reference>
<evidence type="ECO:0000259" key="6">
    <source>
        <dbReference type="Pfam" id="PF00590"/>
    </source>
</evidence>
<dbReference type="GO" id="GO:0004851">
    <property type="term" value="F:uroporphyrin-III C-methyltransferase activity"/>
    <property type="evidence" value="ECO:0007669"/>
    <property type="project" value="UniProtKB-EC"/>
</dbReference>
<dbReference type="RefSeq" id="WP_378716893.1">
    <property type="nucleotide sequence ID" value="NZ_JBHLHV010000001.1"/>
</dbReference>
<evidence type="ECO:0000256" key="5">
    <source>
        <dbReference type="ARBA" id="ARBA00023244"/>
    </source>
</evidence>
<dbReference type="Pfam" id="PF00590">
    <property type="entry name" value="TP_methylase"/>
    <property type="match status" value="1"/>
</dbReference>
<dbReference type="InterPro" id="IPR006366">
    <property type="entry name" value="CobA/CysG_C"/>
</dbReference>
<keyword evidence="5" id="KW-0627">Porphyrin biosynthesis</keyword>
<evidence type="ECO:0000256" key="1">
    <source>
        <dbReference type="ARBA" id="ARBA00012162"/>
    </source>
</evidence>
<sequence length="409" mass="42287">MTTMLGLSLTGRRVVFVGGGAVAARRIGRFLDEGADVRVVSPALGDAMRDVVTAHGLTWLPRDVRRDDIADAWLVHTATGIPRVDAAVAAWCESDRVFCVNTSDGAHGSARLAAETRSGDVIVGVASDAGVDPRRAVRLRDAIAAALRAGTLPLRRRRRGGGRVDLVGGGPGPADLMTVRGRRLLAEADVVVADRLGPVDVLHELEPGVEVIDVGKQPGHHPVTQDEINALLVAHARAGKRVVRLKGGDPFVFGRGGEEVAACHAAGIPVEVVPGLTSIVSVPQAAGIPVTHRGVSGGLHVANGQGPITPSTRAALGDDAITTVFLMGVAALPRIVEAARAAGAPLERPVAIVERGHTPQQRTTRSTLATVLADAAAAGVTNPAVIVIGEVARAGLLLAPAEERERVIR</sequence>
<keyword evidence="3 7" id="KW-0808">Transferase</keyword>
<dbReference type="PANTHER" id="PTHR45790">
    <property type="entry name" value="SIROHEME SYNTHASE-RELATED"/>
    <property type="match status" value="1"/>
</dbReference>
<evidence type="ECO:0000256" key="2">
    <source>
        <dbReference type="ARBA" id="ARBA00022603"/>
    </source>
</evidence>
<feature type="domain" description="Tetrapyrrole methylase" evidence="6">
    <location>
        <begin position="166"/>
        <end position="371"/>
    </location>
</feature>
<dbReference type="InterPro" id="IPR012409">
    <property type="entry name" value="Sirohaem_synth"/>
</dbReference>
<protein>
    <recommendedName>
        <fullName evidence="1">uroporphyrinogen-III C-methyltransferase</fullName>
        <ecNumber evidence="1">2.1.1.107</ecNumber>
    </recommendedName>
</protein>
<dbReference type="PANTHER" id="PTHR45790:SF3">
    <property type="entry name" value="S-ADENOSYL-L-METHIONINE-DEPENDENT UROPORPHYRINOGEN III METHYLTRANSFERASE, CHLOROPLASTIC"/>
    <property type="match status" value="1"/>
</dbReference>
<dbReference type="CDD" id="cd11642">
    <property type="entry name" value="SUMT"/>
    <property type="match status" value="1"/>
</dbReference>
<dbReference type="NCBIfam" id="TIGR01469">
    <property type="entry name" value="cobA_cysG_Cterm"/>
    <property type="match status" value="1"/>
</dbReference>
<comment type="caution">
    <text evidence="7">The sequence shown here is derived from an EMBL/GenBank/DDBJ whole genome shotgun (WGS) entry which is preliminary data.</text>
</comment>
<dbReference type="SUPFAM" id="SSF51735">
    <property type="entry name" value="NAD(P)-binding Rossmann-fold domains"/>
    <property type="match status" value="1"/>
</dbReference>
<name>A0ABV5EPP5_9MICO</name>
<keyword evidence="8" id="KW-1185">Reference proteome</keyword>
<dbReference type="InterPro" id="IPR000878">
    <property type="entry name" value="4pyrrol_Mease"/>
</dbReference>
<evidence type="ECO:0000313" key="8">
    <source>
        <dbReference type="Proteomes" id="UP001589643"/>
    </source>
</evidence>
<organism evidence="7 8">
    <name type="scientific">Microbacterium plantarum</name>
    <dbReference type="NCBI Taxonomy" id="1816425"/>
    <lineage>
        <taxon>Bacteria</taxon>
        <taxon>Bacillati</taxon>
        <taxon>Actinomycetota</taxon>
        <taxon>Actinomycetes</taxon>
        <taxon>Micrococcales</taxon>
        <taxon>Microbacteriaceae</taxon>
        <taxon>Microbacterium</taxon>
    </lineage>
</organism>
<dbReference type="InterPro" id="IPR014777">
    <property type="entry name" value="4pyrrole_Mease_sub1"/>
</dbReference>
<evidence type="ECO:0000256" key="3">
    <source>
        <dbReference type="ARBA" id="ARBA00022679"/>
    </source>
</evidence>
<keyword evidence="4" id="KW-0949">S-adenosyl-L-methionine</keyword>
<dbReference type="Gene3D" id="3.40.1010.10">
    <property type="entry name" value="Cobalt-precorrin-4 Transmethylase, Domain 1"/>
    <property type="match status" value="1"/>
</dbReference>
<dbReference type="Gene3D" id="3.30.950.10">
    <property type="entry name" value="Methyltransferase, Cobalt-precorrin-4 Transmethylase, Domain 2"/>
    <property type="match status" value="1"/>
</dbReference>
<dbReference type="PIRSF" id="PIRSF036426">
    <property type="entry name" value="Sirohaem_synth"/>
    <property type="match status" value="1"/>
</dbReference>
<dbReference type="SUPFAM" id="SSF53790">
    <property type="entry name" value="Tetrapyrrole methylase"/>
    <property type="match status" value="1"/>
</dbReference>
<dbReference type="Pfam" id="PF13241">
    <property type="entry name" value="NAD_binding_7"/>
    <property type="match status" value="1"/>
</dbReference>
<dbReference type="EMBL" id="JBHLHV010000001">
    <property type="protein sequence ID" value="MFB8891943.1"/>
    <property type="molecule type" value="Genomic_DNA"/>
</dbReference>
<keyword evidence="2 7" id="KW-0489">Methyltransferase</keyword>
<dbReference type="NCBIfam" id="NF004790">
    <property type="entry name" value="PRK06136.1"/>
    <property type="match status" value="1"/>
</dbReference>
<dbReference type="EC" id="2.1.1.107" evidence="1"/>
<accession>A0ABV5EPP5</accession>
<dbReference type="InterPro" id="IPR036291">
    <property type="entry name" value="NAD(P)-bd_dom_sf"/>
</dbReference>
<dbReference type="GO" id="GO:0032259">
    <property type="term" value="P:methylation"/>
    <property type="evidence" value="ECO:0007669"/>
    <property type="project" value="UniProtKB-KW"/>
</dbReference>
<dbReference type="InterPro" id="IPR050161">
    <property type="entry name" value="Siro_Cobalamin_biosynth"/>
</dbReference>
<dbReference type="InterPro" id="IPR014776">
    <property type="entry name" value="4pyrrole_Mease_sub2"/>
</dbReference>
<evidence type="ECO:0000313" key="7">
    <source>
        <dbReference type="EMBL" id="MFB8891943.1"/>
    </source>
</evidence>
<evidence type="ECO:0000256" key="4">
    <source>
        <dbReference type="ARBA" id="ARBA00022691"/>
    </source>
</evidence>